<feature type="compositionally biased region" description="Basic and acidic residues" evidence="4">
    <location>
        <begin position="60"/>
        <end position="94"/>
    </location>
</feature>
<organism evidence="5 6">
    <name type="scientific">Paramecium tetraurelia</name>
    <dbReference type="NCBI Taxonomy" id="5888"/>
    <lineage>
        <taxon>Eukaryota</taxon>
        <taxon>Sar</taxon>
        <taxon>Alveolata</taxon>
        <taxon>Ciliophora</taxon>
        <taxon>Intramacronucleata</taxon>
        <taxon>Oligohymenophorea</taxon>
        <taxon>Peniculida</taxon>
        <taxon>Parameciidae</taxon>
        <taxon>Paramecium</taxon>
    </lineage>
</organism>
<dbReference type="OMA" id="WDINVRY"/>
<gene>
    <name evidence="5" type="ORF">GSPATT00001416001</name>
</gene>
<dbReference type="OrthoDB" id="346371at2759"/>
<evidence type="ECO:0000256" key="2">
    <source>
        <dbReference type="ARBA" id="ARBA00022737"/>
    </source>
</evidence>
<dbReference type="InterPro" id="IPR001680">
    <property type="entry name" value="WD40_rpt"/>
</dbReference>
<dbReference type="SUPFAM" id="SSF50978">
    <property type="entry name" value="WD40 repeat-like"/>
    <property type="match status" value="1"/>
</dbReference>
<dbReference type="PANTHER" id="PTHR44321">
    <property type="entry name" value="TRANSDUCIN BETA-LIKE PROTEIN 2"/>
    <property type="match status" value="1"/>
</dbReference>
<protein>
    <submittedName>
        <fullName evidence="5">Uncharacterized protein</fullName>
    </submittedName>
</protein>
<evidence type="ECO:0000256" key="4">
    <source>
        <dbReference type="SAM" id="MobiDB-lite"/>
    </source>
</evidence>
<dbReference type="InterPro" id="IPR019775">
    <property type="entry name" value="WD40_repeat_CS"/>
</dbReference>
<evidence type="ECO:0000313" key="5">
    <source>
        <dbReference type="EMBL" id="CAK75213.1"/>
    </source>
</evidence>
<dbReference type="InterPro" id="IPR042410">
    <property type="entry name" value="WBSCR13"/>
</dbReference>
<reference evidence="5 6" key="1">
    <citation type="journal article" date="2006" name="Nature">
        <title>Global trends of whole-genome duplications revealed by the ciliate Paramecium tetraurelia.</title>
        <authorList>
            <consortium name="Genoscope"/>
            <person name="Aury J.-M."/>
            <person name="Jaillon O."/>
            <person name="Duret L."/>
            <person name="Noel B."/>
            <person name="Jubin C."/>
            <person name="Porcel B.M."/>
            <person name="Segurens B."/>
            <person name="Daubin V."/>
            <person name="Anthouard V."/>
            <person name="Aiach N."/>
            <person name="Arnaiz O."/>
            <person name="Billaut A."/>
            <person name="Beisson J."/>
            <person name="Blanc I."/>
            <person name="Bouhouche K."/>
            <person name="Camara F."/>
            <person name="Duharcourt S."/>
            <person name="Guigo R."/>
            <person name="Gogendeau D."/>
            <person name="Katinka M."/>
            <person name="Keller A.-M."/>
            <person name="Kissmehl R."/>
            <person name="Klotz C."/>
            <person name="Koll F."/>
            <person name="Le Moue A."/>
            <person name="Lepere C."/>
            <person name="Malinsky S."/>
            <person name="Nowacki M."/>
            <person name="Nowak J.K."/>
            <person name="Plattner H."/>
            <person name="Poulain J."/>
            <person name="Ruiz F."/>
            <person name="Serrano V."/>
            <person name="Zagulski M."/>
            <person name="Dessen P."/>
            <person name="Betermier M."/>
            <person name="Weissenbach J."/>
            <person name="Scarpelli C."/>
            <person name="Schachter V."/>
            <person name="Sperling L."/>
            <person name="Meyer E."/>
            <person name="Cohen J."/>
            <person name="Wincker P."/>
        </authorList>
    </citation>
    <scope>NUCLEOTIDE SEQUENCE [LARGE SCALE GENOMIC DNA]</scope>
    <source>
        <strain evidence="5 6">Stock d4-2</strain>
    </source>
</reference>
<keyword evidence="1 3" id="KW-0853">WD repeat</keyword>
<dbReference type="GeneID" id="5028395"/>
<sequence length="480" mass="56431">MEIGLFEYTSKIIWPEYDYLKILIEFSAIYILYSVYKASVCKYVNSRAYTKITRIEKTNNEEEVKKQKQKTQEKQDKQEKNQKQGKRKNSEKEQQQQSKDGQKQQIKQESQQQKQENHSHISYKELLKQEKHNKSLQNKEKQKSSSKITHPLYLSSVKGFSDYITDFAYNNRYLIATGFDNSIKLFEMEQFFKNPEQPKYLFHTLNDTHATAICISKKEEIAYFSANNQLFNLEFYPKAEDKQYFKVIPKTKNCHKSDINSLHVDENDKILISTSSDTHIKVWNMKGELLKEINTSYGEHYSSCFMKGFLVVSSWSVDTSIYEIKFNKDHTFRTLEKEEVLRGEKTSVLDASLNEHGTLATLCNKSQCRVYRLNTERKLKEDAKLLTKVELQNISAAAVNENILVVAADRNVHVYNRNATILLQFQQIDQIDNAANGAYIKRVRIHELHSSLKNKNFYVCFVWGQEEERITVYDFTKYHE</sequence>
<dbReference type="eggNOG" id="KOG2096">
    <property type="taxonomic scope" value="Eukaryota"/>
</dbReference>
<feature type="repeat" description="WD" evidence="3">
    <location>
        <begin position="252"/>
        <end position="286"/>
    </location>
</feature>
<evidence type="ECO:0000256" key="1">
    <source>
        <dbReference type="ARBA" id="ARBA00022574"/>
    </source>
</evidence>
<dbReference type="GO" id="GO:0030968">
    <property type="term" value="P:endoplasmic reticulum unfolded protein response"/>
    <property type="evidence" value="ECO:0000318"/>
    <property type="project" value="GO_Central"/>
</dbReference>
<feature type="compositionally biased region" description="Low complexity" evidence="4">
    <location>
        <begin position="95"/>
        <end position="114"/>
    </location>
</feature>
<dbReference type="PROSITE" id="PS00678">
    <property type="entry name" value="WD_REPEATS_1"/>
    <property type="match status" value="1"/>
</dbReference>
<dbReference type="Proteomes" id="UP000000600">
    <property type="component" value="Unassembled WGS sequence"/>
</dbReference>
<dbReference type="PANTHER" id="PTHR44321:SF1">
    <property type="entry name" value="TRANSDUCIN BETA-LIKE PROTEIN 2"/>
    <property type="match status" value="1"/>
</dbReference>
<dbReference type="EMBL" id="CT868207">
    <property type="protein sequence ID" value="CAK75213.1"/>
    <property type="molecule type" value="Genomic_DNA"/>
</dbReference>
<evidence type="ECO:0000256" key="3">
    <source>
        <dbReference type="PROSITE-ProRule" id="PRU00221"/>
    </source>
</evidence>
<dbReference type="HOGENOM" id="CLU_569207_0_0_1"/>
<dbReference type="Pfam" id="PF00400">
    <property type="entry name" value="WD40"/>
    <property type="match status" value="1"/>
</dbReference>
<dbReference type="InterPro" id="IPR036322">
    <property type="entry name" value="WD40_repeat_dom_sf"/>
</dbReference>
<feature type="region of interest" description="Disordered" evidence="4">
    <location>
        <begin position="60"/>
        <end position="119"/>
    </location>
</feature>
<keyword evidence="2" id="KW-0677">Repeat</keyword>
<dbReference type="RefSeq" id="XP_001442610.1">
    <property type="nucleotide sequence ID" value="XM_001442573.2"/>
</dbReference>
<dbReference type="KEGG" id="ptm:GSPATT00001416001"/>
<keyword evidence="6" id="KW-1185">Reference proteome</keyword>
<evidence type="ECO:0000313" key="6">
    <source>
        <dbReference type="Proteomes" id="UP000000600"/>
    </source>
</evidence>
<dbReference type="PROSITE" id="PS50294">
    <property type="entry name" value="WD_REPEATS_REGION"/>
    <property type="match status" value="1"/>
</dbReference>
<dbReference type="PROSITE" id="PS50082">
    <property type="entry name" value="WD_REPEATS_2"/>
    <property type="match status" value="1"/>
</dbReference>
<dbReference type="Gene3D" id="2.130.10.10">
    <property type="entry name" value="YVTN repeat-like/Quinoprotein amine dehydrogenase"/>
    <property type="match status" value="1"/>
</dbReference>
<proteinExistence type="predicted"/>
<dbReference type="STRING" id="5888.A0CWP6"/>
<accession>A0CWP6</accession>
<name>A0CWP6_PARTE</name>
<dbReference type="SMART" id="SM00320">
    <property type="entry name" value="WD40"/>
    <property type="match status" value="4"/>
</dbReference>
<dbReference type="InterPro" id="IPR015943">
    <property type="entry name" value="WD40/YVTN_repeat-like_dom_sf"/>
</dbReference>
<dbReference type="GO" id="GO:0005783">
    <property type="term" value="C:endoplasmic reticulum"/>
    <property type="evidence" value="ECO:0000318"/>
    <property type="project" value="GO_Central"/>
</dbReference>
<dbReference type="InParanoid" id="A0CWP6"/>
<dbReference type="AlphaFoldDB" id="A0CWP6"/>